<dbReference type="PANTHER" id="PTHR30193:SF37">
    <property type="entry name" value="INNER MEMBRANE ABC TRANSPORTER PERMEASE PROTEIN YCJO"/>
    <property type="match status" value="1"/>
</dbReference>
<dbReference type="SUPFAM" id="SSF161098">
    <property type="entry name" value="MetI-like"/>
    <property type="match status" value="1"/>
</dbReference>
<proteinExistence type="inferred from homology"/>
<dbReference type="AlphaFoldDB" id="A0A1A9BGX8"/>
<keyword evidence="3" id="KW-1003">Cell membrane</keyword>
<keyword evidence="5 7" id="KW-1133">Transmembrane helix</keyword>
<reference evidence="11" key="1">
    <citation type="submission" date="2016-06" db="EMBL/GenBank/DDBJ databases">
        <authorList>
            <person name="Varghese N."/>
            <person name="Submissions Spin"/>
        </authorList>
    </citation>
    <scope>NUCLEOTIDE SEQUENCE [LARGE SCALE GENOMIC DNA]</scope>
    <source>
        <strain evidence="11">DSM 45794</strain>
    </source>
</reference>
<dbReference type="GO" id="GO:0055085">
    <property type="term" value="P:transmembrane transport"/>
    <property type="evidence" value="ECO:0007669"/>
    <property type="project" value="InterPro"/>
</dbReference>
<dbReference type="PROSITE" id="PS50928">
    <property type="entry name" value="ABC_TM1"/>
    <property type="match status" value="1"/>
</dbReference>
<organism evidence="10 11">
    <name type="scientific">Micromonospora sediminicola</name>
    <dbReference type="NCBI Taxonomy" id="946078"/>
    <lineage>
        <taxon>Bacteria</taxon>
        <taxon>Bacillati</taxon>
        <taxon>Actinomycetota</taxon>
        <taxon>Actinomycetes</taxon>
        <taxon>Micromonosporales</taxon>
        <taxon>Micromonosporaceae</taxon>
        <taxon>Micromonospora</taxon>
    </lineage>
</organism>
<keyword evidence="2 7" id="KW-0813">Transport</keyword>
<evidence type="ECO:0000256" key="4">
    <source>
        <dbReference type="ARBA" id="ARBA00022692"/>
    </source>
</evidence>
<evidence type="ECO:0000259" key="9">
    <source>
        <dbReference type="PROSITE" id="PS50928"/>
    </source>
</evidence>
<evidence type="ECO:0000313" key="11">
    <source>
        <dbReference type="Proteomes" id="UP000199558"/>
    </source>
</evidence>
<feature type="transmembrane region" description="Helical" evidence="7">
    <location>
        <begin position="246"/>
        <end position="266"/>
    </location>
</feature>
<evidence type="ECO:0000256" key="5">
    <source>
        <dbReference type="ARBA" id="ARBA00022989"/>
    </source>
</evidence>
<feature type="transmembrane region" description="Helical" evidence="7">
    <location>
        <begin position="191"/>
        <end position="215"/>
    </location>
</feature>
<accession>A0A1A9BGX8</accession>
<dbReference type="InterPro" id="IPR000515">
    <property type="entry name" value="MetI-like"/>
</dbReference>
<evidence type="ECO:0000256" key="2">
    <source>
        <dbReference type="ARBA" id="ARBA00022448"/>
    </source>
</evidence>
<dbReference type="Pfam" id="PF00528">
    <property type="entry name" value="BPD_transp_1"/>
    <property type="match status" value="1"/>
</dbReference>
<feature type="region of interest" description="Disordered" evidence="8">
    <location>
        <begin position="1"/>
        <end position="25"/>
    </location>
</feature>
<feature type="transmembrane region" description="Helical" evidence="7">
    <location>
        <begin position="42"/>
        <end position="65"/>
    </location>
</feature>
<evidence type="ECO:0000313" key="10">
    <source>
        <dbReference type="EMBL" id="SBT68331.1"/>
    </source>
</evidence>
<comment type="similarity">
    <text evidence="7">Belongs to the binding-protein-dependent transport system permease family.</text>
</comment>
<evidence type="ECO:0000256" key="1">
    <source>
        <dbReference type="ARBA" id="ARBA00004651"/>
    </source>
</evidence>
<feature type="transmembrane region" description="Helical" evidence="7">
    <location>
        <begin position="140"/>
        <end position="161"/>
    </location>
</feature>
<evidence type="ECO:0000256" key="3">
    <source>
        <dbReference type="ARBA" id="ARBA00022475"/>
    </source>
</evidence>
<dbReference type="OrthoDB" id="4319190at2"/>
<gene>
    <name evidence="10" type="ORF">GA0070622_5430</name>
</gene>
<dbReference type="EMBL" id="FLRH01000004">
    <property type="protein sequence ID" value="SBT68331.1"/>
    <property type="molecule type" value="Genomic_DNA"/>
</dbReference>
<dbReference type="InterPro" id="IPR035906">
    <property type="entry name" value="MetI-like_sf"/>
</dbReference>
<protein>
    <submittedName>
        <fullName evidence="10">Cellobiose transport system permease protein</fullName>
    </submittedName>
</protein>
<keyword evidence="11" id="KW-1185">Reference proteome</keyword>
<evidence type="ECO:0000256" key="7">
    <source>
        <dbReference type="RuleBase" id="RU363032"/>
    </source>
</evidence>
<dbReference type="Gene3D" id="1.10.3720.10">
    <property type="entry name" value="MetI-like"/>
    <property type="match status" value="1"/>
</dbReference>
<feature type="transmembrane region" description="Helical" evidence="7">
    <location>
        <begin position="304"/>
        <end position="328"/>
    </location>
</feature>
<dbReference type="PANTHER" id="PTHR30193">
    <property type="entry name" value="ABC TRANSPORTER PERMEASE PROTEIN"/>
    <property type="match status" value="1"/>
</dbReference>
<evidence type="ECO:0000256" key="8">
    <source>
        <dbReference type="SAM" id="MobiDB-lite"/>
    </source>
</evidence>
<keyword evidence="6 7" id="KW-0472">Membrane</keyword>
<keyword evidence="4 7" id="KW-0812">Transmembrane</keyword>
<comment type="subcellular location">
    <subcellularLocation>
        <location evidence="1 7">Cell membrane</location>
        <topology evidence="1 7">Multi-pass membrane protein</topology>
    </subcellularLocation>
</comment>
<feature type="compositionally biased region" description="Basic and acidic residues" evidence="8">
    <location>
        <begin position="15"/>
        <end position="25"/>
    </location>
</feature>
<dbReference type="STRING" id="946078.GA0070622_5430"/>
<dbReference type="CDD" id="cd06261">
    <property type="entry name" value="TM_PBP2"/>
    <property type="match status" value="1"/>
</dbReference>
<name>A0A1A9BGX8_9ACTN</name>
<dbReference type="GO" id="GO:0005886">
    <property type="term" value="C:plasma membrane"/>
    <property type="evidence" value="ECO:0007669"/>
    <property type="project" value="UniProtKB-SubCell"/>
</dbReference>
<dbReference type="Proteomes" id="UP000199558">
    <property type="component" value="Unassembled WGS sequence"/>
</dbReference>
<feature type="domain" description="ABC transmembrane type-1" evidence="9">
    <location>
        <begin position="103"/>
        <end position="325"/>
    </location>
</feature>
<feature type="transmembrane region" description="Helical" evidence="7">
    <location>
        <begin position="107"/>
        <end position="128"/>
    </location>
</feature>
<dbReference type="RefSeq" id="WP_091580606.1">
    <property type="nucleotide sequence ID" value="NZ_FLRH01000004.1"/>
</dbReference>
<evidence type="ECO:0000256" key="6">
    <source>
        <dbReference type="ARBA" id="ARBA00023136"/>
    </source>
</evidence>
<dbReference type="InterPro" id="IPR051393">
    <property type="entry name" value="ABC_transporter_permease"/>
</dbReference>
<sequence length="337" mass="38017">MSSTRAAPAPPSRRPAPERGRPGADDRRLTWRNRLYLFDMRYMPYLMIAPFFLLFIVFGLFPLLFNAVVSLRNYRLDDPTLPYWAGVENFSRLVADEDFWNALYNTFGIFLLSTVPQLLLALLVASLLNRQLRAQTWWRVGVLLPYVTPIVASTMVFSVFFSRDFGMANWVLGLLGIGGADDPIDWRADKLHAWIAIATMVNWKWIGYNALLYLAAMQSIPRDVYEAAAIDGAGQWKQLWRITVPMIQPVVLFTVILSTIGGLQLFTEPMLFDPNAQAATGGPNGEWQTIAQLIYKVGWKDLNLGYAAAMSWALFLIILVVAGVNYLLTNRLSGGRK</sequence>